<keyword evidence="3" id="KW-1185">Reference proteome</keyword>
<dbReference type="CDD" id="cd08946">
    <property type="entry name" value="SDR_e"/>
    <property type="match status" value="1"/>
</dbReference>
<dbReference type="OrthoDB" id="9811743at2"/>
<evidence type="ECO:0000313" key="3">
    <source>
        <dbReference type="Proteomes" id="UP000069205"/>
    </source>
</evidence>
<accession>A0A0K2GFS2</accession>
<dbReference type="Proteomes" id="UP000069205">
    <property type="component" value="Chromosome"/>
</dbReference>
<dbReference type="STRING" id="42253.NITMOv2_3409"/>
<proteinExistence type="predicted"/>
<dbReference type="PATRIC" id="fig|42253.5.peg.3363"/>
<sequence>MRVMITGHKGYIGTVMVPMVQAAGHEVVGLDSDLYRNSTYGKGMPEVDEIIKDIRDLEKEDLRGIDAIIHLAGLSNDVLGDLNPELTYDINHKASVRMAEMAKEVGIRRFVFASSCSNYGAAGNQMQTEEGELHPVTAYAISKVRVERDLAQLADDHFSPVIMRNATAYGVSPRIRFDIVLNNLTAWAFTTGHVLLKSDGTPWRPIVHIEDISTAAIGALESPREVVHNQVFNVGINSENYQMRQLADIVGKTVPNCEIKFAAGAEPDKRNYRVDFTKYTTAFPRHRLRWNATQGAKQIYESYKTIGLGKDEYEGPRYKRIAQLKLLLSTGQLDDTLRWRQS</sequence>
<dbReference type="SUPFAM" id="SSF51735">
    <property type="entry name" value="NAD(P)-binding Rossmann-fold domains"/>
    <property type="match status" value="1"/>
</dbReference>
<dbReference type="EMBL" id="CP011801">
    <property type="protein sequence ID" value="ALA59801.1"/>
    <property type="molecule type" value="Genomic_DNA"/>
</dbReference>
<dbReference type="RefSeq" id="WP_053380754.1">
    <property type="nucleotide sequence ID" value="NZ_CP011801.1"/>
</dbReference>
<protein>
    <submittedName>
        <fullName evidence="2">NAD-dependent epimerase/dehydratase</fullName>
    </submittedName>
</protein>
<dbReference type="AlphaFoldDB" id="A0A0K2GFS2"/>
<feature type="domain" description="NAD-dependent epimerase/dehydratase" evidence="1">
    <location>
        <begin position="3"/>
        <end position="235"/>
    </location>
</feature>
<evidence type="ECO:0000313" key="2">
    <source>
        <dbReference type="EMBL" id="ALA59801.1"/>
    </source>
</evidence>
<dbReference type="KEGG" id="nmv:NITMOv2_3409"/>
<dbReference type="InterPro" id="IPR001509">
    <property type="entry name" value="Epimerase_deHydtase"/>
</dbReference>
<gene>
    <name evidence="2" type="ORF">NITMOv2_3409</name>
</gene>
<evidence type="ECO:0000259" key="1">
    <source>
        <dbReference type="Pfam" id="PF01370"/>
    </source>
</evidence>
<dbReference type="InterPro" id="IPR036291">
    <property type="entry name" value="NAD(P)-bd_dom_sf"/>
</dbReference>
<reference evidence="2 3" key="1">
    <citation type="journal article" date="2015" name="Proc. Natl. Acad. Sci. U.S.A.">
        <title>Expanded metabolic versatility of ubiquitous nitrite-oxidizing bacteria from the genus Nitrospira.</title>
        <authorList>
            <person name="Koch H."/>
            <person name="Lucker S."/>
            <person name="Albertsen M."/>
            <person name="Kitzinger K."/>
            <person name="Herbold C."/>
            <person name="Spieck E."/>
            <person name="Nielsen P.H."/>
            <person name="Wagner M."/>
            <person name="Daims H."/>
        </authorList>
    </citation>
    <scope>NUCLEOTIDE SEQUENCE [LARGE SCALE GENOMIC DNA]</scope>
    <source>
        <strain evidence="2 3">NSP M-1</strain>
    </source>
</reference>
<dbReference type="InterPro" id="IPR050177">
    <property type="entry name" value="Lipid_A_modif_metabolic_enz"/>
</dbReference>
<organism evidence="2 3">
    <name type="scientific">Nitrospira moscoviensis</name>
    <dbReference type="NCBI Taxonomy" id="42253"/>
    <lineage>
        <taxon>Bacteria</taxon>
        <taxon>Pseudomonadati</taxon>
        <taxon>Nitrospirota</taxon>
        <taxon>Nitrospiria</taxon>
        <taxon>Nitrospirales</taxon>
        <taxon>Nitrospiraceae</taxon>
        <taxon>Nitrospira</taxon>
    </lineage>
</organism>
<dbReference type="PANTHER" id="PTHR43245:SF23">
    <property type="entry name" value="NAD(P)-BINDING DOMAIN-CONTAINING PROTEIN"/>
    <property type="match status" value="1"/>
</dbReference>
<dbReference type="Gene3D" id="3.40.50.720">
    <property type="entry name" value="NAD(P)-binding Rossmann-like Domain"/>
    <property type="match status" value="1"/>
</dbReference>
<dbReference type="Pfam" id="PF01370">
    <property type="entry name" value="Epimerase"/>
    <property type="match status" value="1"/>
</dbReference>
<name>A0A0K2GFS2_NITMO</name>
<dbReference type="PANTHER" id="PTHR43245">
    <property type="entry name" value="BIFUNCTIONAL POLYMYXIN RESISTANCE PROTEIN ARNA"/>
    <property type="match status" value="1"/>
</dbReference>